<organism evidence="2 3">
    <name type="scientific">Austropuccinia psidii MF-1</name>
    <dbReference type="NCBI Taxonomy" id="1389203"/>
    <lineage>
        <taxon>Eukaryota</taxon>
        <taxon>Fungi</taxon>
        <taxon>Dikarya</taxon>
        <taxon>Basidiomycota</taxon>
        <taxon>Pucciniomycotina</taxon>
        <taxon>Pucciniomycetes</taxon>
        <taxon>Pucciniales</taxon>
        <taxon>Sphaerophragmiaceae</taxon>
        <taxon>Austropuccinia</taxon>
    </lineage>
</organism>
<evidence type="ECO:0000313" key="3">
    <source>
        <dbReference type="Proteomes" id="UP000765509"/>
    </source>
</evidence>
<dbReference type="Proteomes" id="UP000765509">
    <property type="component" value="Unassembled WGS sequence"/>
</dbReference>
<evidence type="ECO:0000256" key="1">
    <source>
        <dbReference type="SAM" id="MobiDB-lite"/>
    </source>
</evidence>
<name>A0A9Q3I036_9BASI</name>
<gene>
    <name evidence="2" type="ORF">O181_062147</name>
</gene>
<protein>
    <submittedName>
        <fullName evidence="2">Uncharacterized protein</fullName>
    </submittedName>
</protein>
<sequence length="87" mass="9871">MKGYDSSSSAPPTPQRSIPMENEQQESNLAPHCAELGASWQRICVKEIPFKYLIVITKGWNSNRKLQLLKERATRITENKATIQAIE</sequence>
<feature type="region of interest" description="Disordered" evidence="1">
    <location>
        <begin position="1"/>
        <end position="30"/>
    </location>
</feature>
<keyword evidence="3" id="KW-1185">Reference proteome</keyword>
<evidence type="ECO:0000313" key="2">
    <source>
        <dbReference type="EMBL" id="MBW0522432.1"/>
    </source>
</evidence>
<comment type="caution">
    <text evidence="2">The sequence shown here is derived from an EMBL/GenBank/DDBJ whole genome shotgun (WGS) entry which is preliminary data.</text>
</comment>
<reference evidence="2" key="1">
    <citation type="submission" date="2021-03" db="EMBL/GenBank/DDBJ databases">
        <title>Draft genome sequence of rust myrtle Austropuccinia psidii MF-1, a brazilian biotype.</title>
        <authorList>
            <person name="Quecine M.C."/>
            <person name="Pachon D.M.R."/>
            <person name="Bonatelli M.L."/>
            <person name="Correr F.H."/>
            <person name="Franceschini L.M."/>
            <person name="Leite T.F."/>
            <person name="Margarido G.R.A."/>
            <person name="Almeida C.A."/>
            <person name="Ferrarezi J.A."/>
            <person name="Labate C.A."/>
        </authorList>
    </citation>
    <scope>NUCLEOTIDE SEQUENCE</scope>
    <source>
        <strain evidence="2">MF-1</strain>
    </source>
</reference>
<accession>A0A9Q3I036</accession>
<feature type="compositionally biased region" description="Polar residues" evidence="1">
    <location>
        <begin position="1"/>
        <end position="10"/>
    </location>
</feature>
<dbReference type="EMBL" id="AVOT02029544">
    <property type="protein sequence ID" value="MBW0522432.1"/>
    <property type="molecule type" value="Genomic_DNA"/>
</dbReference>
<dbReference type="AlphaFoldDB" id="A0A9Q3I036"/>
<proteinExistence type="predicted"/>